<comment type="caution">
    <text evidence="2">The sequence shown here is derived from an EMBL/GenBank/DDBJ whole genome shotgun (WGS) entry which is preliminary data.</text>
</comment>
<organism evidence="2 3">
    <name type="scientific">Petrolisthes manimaculis</name>
    <dbReference type="NCBI Taxonomy" id="1843537"/>
    <lineage>
        <taxon>Eukaryota</taxon>
        <taxon>Metazoa</taxon>
        <taxon>Ecdysozoa</taxon>
        <taxon>Arthropoda</taxon>
        <taxon>Crustacea</taxon>
        <taxon>Multicrustacea</taxon>
        <taxon>Malacostraca</taxon>
        <taxon>Eumalacostraca</taxon>
        <taxon>Eucarida</taxon>
        <taxon>Decapoda</taxon>
        <taxon>Pleocyemata</taxon>
        <taxon>Anomura</taxon>
        <taxon>Galatheoidea</taxon>
        <taxon>Porcellanidae</taxon>
        <taxon>Petrolisthes</taxon>
    </lineage>
</organism>
<reference evidence="2" key="1">
    <citation type="submission" date="2023-11" db="EMBL/GenBank/DDBJ databases">
        <title>Genome assemblies of two species of porcelain crab, Petrolisthes cinctipes and Petrolisthes manimaculis (Anomura: Porcellanidae).</title>
        <authorList>
            <person name="Angst P."/>
        </authorList>
    </citation>
    <scope>NUCLEOTIDE SEQUENCE</scope>
    <source>
        <strain evidence="2">PB745_02</strain>
        <tissue evidence="2">Gill</tissue>
    </source>
</reference>
<name>A0AAE1TSZ9_9EUCA</name>
<keyword evidence="3" id="KW-1185">Reference proteome</keyword>
<dbReference type="EMBL" id="JAWZYT010003851">
    <property type="protein sequence ID" value="KAK4296436.1"/>
    <property type="molecule type" value="Genomic_DNA"/>
</dbReference>
<sequence>MEPTWAALLCVGSPLEDRCSPRFMIGGLRSSGFCATLPRRLIGQRSGICFWITLQIATIGRSTPCSTTQRNTDPKMIITRPIKRSTNNNRTTKSNQQKPQPTNPDPLPTNQPNDQFKQTEPPTD</sequence>
<dbReference type="AlphaFoldDB" id="A0AAE1TSZ9"/>
<feature type="compositionally biased region" description="Low complexity" evidence="1">
    <location>
        <begin position="84"/>
        <end position="98"/>
    </location>
</feature>
<accession>A0AAE1TSZ9</accession>
<feature type="compositionally biased region" description="Polar residues" evidence="1">
    <location>
        <begin position="110"/>
        <end position="124"/>
    </location>
</feature>
<feature type="region of interest" description="Disordered" evidence="1">
    <location>
        <begin position="63"/>
        <end position="124"/>
    </location>
</feature>
<evidence type="ECO:0000256" key="1">
    <source>
        <dbReference type="SAM" id="MobiDB-lite"/>
    </source>
</evidence>
<dbReference type="Proteomes" id="UP001292094">
    <property type="component" value="Unassembled WGS sequence"/>
</dbReference>
<evidence type="ECO:0000313" key="2">
    <source>
        <dbReference type="EMBL" id="KAK4296436.1"/>
    </source>
</evidence>
<gene>
    <name evidence="2" type="ORF">Pmani_031066</name>
</gene>
<protein>
    <submittedName>
        <fullName evidence="2">Uncharacterized protein</fullName>
    </submittedName>
</protein>
<proteinExistence type="predicted"/>
<evidence type="ECO:0000313" key="3">
    <source>
        <dbReference type="Proteomes" id="UP001292094"/>
    </source>
</evidence>